<name>A0A0C9SWZ7_PLICR</name>
<evidence type="ECO:0000313" key="3">
    <source>
        <dbReference type="EMBL" id="KII84050.1"/>
    </source>
</evidence>
<reference evidence="3 4" key="1">
    <citation type="submission" date="2014-06" db="EMBL/GenBank/DDBJ databases">
        <title>Evolutionary Origins and Diversification of the Mycorrhizal Mutualists.</title>
        <authorList>
            <consortium name="DOE Joint Genome Institute"/>
            <consortium name="Mycorrhizal Genomics Consortium"/>
            <person name="Kohler A."/>
            <person name="Kuo A."/>
            <person name="Nagy L.G."/>
            <person name="Floudas D."/>
            <person name="Copeland A."/>
            <person name="Barry K.W."/>
            <person name="Cichocki N."/>
            <person name="Veneault-Fourrey C."/>
            <person name="LaButti K."/>
            <person name="Lindquist E.A."/>
            <person name="Lipzen A."/>
            <person name="Lundell T."/>
            <person name="Morin E."/>
            <person name="Murat C."/>
            <person name="Riley R."/>
            <person name="Ohm R."/>
            <person name="Sun H."/>
            <person name="Tunlid A."/>
            <person name="Henrissat B."/>
            <person name="Grigoriev I.V."/>
            <person name="Hibbett D.S."/>
            <person name="Martin F."/>
        </authorList>
    </citation>
    <scope>NUCLEOTIDE SEQUENCE [LARGE SCALE GENOMIC DNA]</scope>
    <source>
        <strain evidence="3 4">FD-325 SS-3</strain>
    </source>
</reference>
<evidence type="ECO:0000256" key="2">
    <source>
        <dbReference type="SAM" id="Phobius"/>
    </source>
</evidence>
<proteinExistence type="predicted"/>
<sequence>MSTGGRNFAKHSSAGLFTGFNAPRHRCDQVSHFLKRKRGCRNYSGLYSLFFLTTLLSSSLLAQQHNDIRLEARNFMILFSPFCPYPSSLRRTPRCPIHRCQATSATHCADCDRWRHGQALAAGSIPGSSPSFEGVGQGDGDFSPSR</sequence>
<dbReference type="AlphaFoldDB" id="A0A0C9SWZ7"/>
<dbReference type="HOGENOM" id="CLU_1778269_0_0_1"/>
<dbReference type="EMBL" id="KN832572">
    <property type="protein sequence ID" value="KII84050.1"/>
    <property type="molecule type" value="Genomic_DNA"/>
</dbReference>
<protein>
    <submittedName>
        <fullName evidence="3">Uncharacterized protein</fullName>
    </submittedName>
</protein>
<evidence type="ECO:0000313" key="4">
    <source>
        <dbReference type="Proteomes" id="UP000053263"/>
    </source>
</evidence>
<keyword evidence="2" id="KW-0472">Membrane</keyword>
<feature type="transmembrane region" description="Helical" evidence="2">
    <location>
        <begin position="43"/>
        <end position="62"/>
    </location>
</feature>
<keyword evidence="4" id="KW-1185">Reference proteome</keyword>
<accession>A0A0C9SWZ7</accession>
<evidence type="ECO:0000256" key="1">
    <source>
        <dbReference type="SAM" id="MobiDB-lite"/>
    </source>
</evidence>
<keyword evidence="2" id="KW-0812">Transmembrane</keyword>
<keyword evidence="2" id="KW-1133">Transmembrane helix</keyword>
<feature type="region of interest" description="Disordered" evidence="1">
    <location>
        <begin position="124"/>
        <end position="146"/>
    </location>
</feature>
<dbReference type="Proteomes" id="UP000053263">
    <property type="component" value="Unassembled WGS sequence"/>
</dbReference>
<organism evidence="3 4">
    <name type="scientific">Plicaturopsis crispa FD-325 SS-3</name>
    <dbReference type="NCBI Taxonomy" id="944288"/>
    <lineage>
        <taxon>Eukaryota</taxon>
        <taxon>Fungi</taxon>
        <taxon>Dikarya</taxon>
        <taxon>Basidiomycota</taxon>
        <taxon>Agaricomycotina</taxon>
        <taxon>Agaricomycetes</taxon>
        <taxon>Agaricomycetidae</taxon>
        <taxon>Amylocorticiales</taxon>
        <taxon>Amylocorticiaceae</taxon>
        <taxon>Plicatura</taxon>
        <taxon>Plicaturopsis crispa</taxon>
    </lineage>
</organism>
<gene>
    <name evidence="3" type="ORF">PLICRDRAFT_367254</name>
</gene>